<protein>
    <submittedName>
        <fullName evidence="2">Polyketide cyclase / dehydrase and lipid transport</fullName>
    </submittedName>
</protein>
<gene>
    <name evidence="2" type="ORF">SAMN04487819_10431</name>
</gene>
<organism evidence="2 3">
    <name type="scientific">Actinopolyspora alba</name>
    <dbReference type="NCBI Taxonomy" id="673379"/>
    <lineage>
        <taxon>Bacteria</taxon>
        <taxon>Bacillati</taxon>
        <taxon>Actinomycetota</taxon>
        <taxon>Actinomycetes</taxon>
        <taxon>Actinopolysporales</taxon>
        <taxon>Actinopolysporaceae</taxon>
        <taxon>Actinopolyspora</taxon>
        <taxon>Actinopolyspora alba group</taxon>
    </lineage>
</organism>
<accession>A0A1I1VQT6</accession>
<dbReference type="SUPFAM" id="SSF55961">
    <property type="entry name" value="Bet v1-like"/>
    <property type="match status" value="1"/>
</dbReference>
<name>A0A1I1VQT6_9ACTN</name>
<feature type="compositionally biased region" description="Basic residues" evidence="1">
    <location>
        <begin position="208"/>
        <end position="217"/>
    </location>
</feature>
<dbReference type="AlphaFoldDB" id="A0A1I1VQT6"/>
<sequence>MAEPEIDTRFELHAAVHVRAAPHTVYDTVSDITRMGEWSPENTGGEWLTDPPGQPGARFRGHNRGEQRDWTTECEVLEADRPRLFSWGVHSSVHAADTSTWSFEITPAESGCLLTQRYLMSELRHGLRVQLAELSEQQATLFLARRRSRLEGGMRHTVRAVKRTVEQAHGLATADRSTPARRPVRSHDAPCGAETGLSDVPTGSPANRPRRGFPNRS</sequence>
<dbReference type="Proteomes" id="UP000198716">
    <property type="component" value="Unassembled WGS sequence"/>
</dbReference>
<dbReference type="Gene3D" id="3.30.530.20">
    <property type="match status" value="1"/>
</dbReference>
<dbReference type="RefSeq" id="WP_175496714.1">
    <property type="nucleotide sequence ID" value="NZ_FOMZ01000004.1"/>
</dbReference>
<dbReference type="CDD" id="cd07812">
    <property type="entry name" value="SRPBCC"/>
    <property type="match status" value="1"/>
</dbReference>
<dbReference type="InterPro" id="IPR019587">
    <property type="entry name" value="Polyketide_cyclase/dehydratase"/>
</dbReference>
<reference evidence="3" key="1">
    <citation type="submission" date="2016-10" db="EMBL/GenBank/DDBJ databases">
        <authorList>
            <person name="Varghese N."/>
            <person name="Submissions S."/>
        </authorList>
    </citation>
    <scope>NUCLEOTIDE SEQUENCE [LARGE SCALE GENOMIC DNA]</scope>
    <source>
        <strain evidence="3">DSM 45004</strain>
    </source>
</reference>
<evidence type="ECO:0000313" key="3">
    <source>
        <dbReference type="Proteomes" id="UP000198716"/>
    </source>
</evidence>
<dbReference type="InterPro" id="IPR023393">
    <property type="entry name" value="START-like_dom_sf"/>
</dbReference>
<evidence type="ECO:0000256" key="1">
    <source>
        <dbReference type="SAM" id="MobiDB-lite"/>
    </source>
</evidence>
<keyword evidence="3" id="KW-1185">Reference proteome</keyword>
<feature type="region of interest" description="Disordered" evidence="1">
    <location>
        <begin position="41"/>
        <end position="65"/>
    </location>
</feature>
<evidence type="ECO:0000313" key="2">
    <source>
        <dbReference type="EMBL" id="SFD84398.1"/>
    </source>
</evidence>
<feature type="region of interest" description="Disordered" evidence="1">
    <location>
        <begin position="167"/>
        <end position="217"/>
    </location>
</feature>
<dbReference type="Pfam" id="PF10604">
    <property type="entry name" value="Polyketide_cyc2"/>
    <property type="match status" value="1"/>
</dbReference>
<proteinExistence type="predicted"/>
<dbReference type="EMBL" id="FOMZ01000004">
    <property type="protein sequence ID" value="SFD84398.1"/>
    <property type="molecule type" value="Genomic_DNA"/>
</dbReference>